<dbReference type="GO" id="GO:0016301">
    <property type="term" value="F:kinase activity"/>
    <property type="evidence" value="ECO:0007669"/>
    <property type="project" value="UniProtKB-KW"/>
</dbReference>
<feature type="transmembrane region" description="Helical" evidence="1">
    <location>
        <begin position="147"/>
        <end position="169"/>
    </location>
</feature>
<proteinExistence type="predicted"/>
<feature type="transmembrane region" description="Helical" evidence="1">
    <location>
        <begin position="21"/>
        <end position="40"/>
    </location>
</feature>
<evidence type="ECO:0000256" key="1">
    <source>
        <dbReference type="SAM" id="Phobius"/>
    </source>
</evidence>
<keyword evidence="1" id="KW-0472">Membrane</keyword>
<keyword evidence="1" id="KW-1133">Transmembrane helix</keyword>
<protein>
    <submittedName>
        <fullName evidence="3">Histidine kinase</fullName>
    </submittedName>
</protein>
<dbReference type="InterPro" id="IPR050640">
    <property type="entry name" value="Bact_2-comp_sensor_kinase"/>
</dbReference>
<keyword evidence="4" id="KW-1185">Reference proteome</keyword>
<feature type="transmembrane region" description="Helical" evidence="1">
    <location>
        <begin position="95"/>
        <end position="115"/>
    </location>
</feature>
<dbReference type="Pfam" id="PF06580">
    <property type="entry name" value="His_kinase"/>
    <property type="match status" value="1"/>
</dbReference>
<feature type="domain" description="Signal transduction histidine kinase internal region" evidence="2">
    <location>
        <begin position="185"/>
        <end position="264"/>
    </location>
</feature>
<name>A0ABS6MG88_9GAMM</name>
<comment type="caution">
    <text evidence="3">The sequence shown here is derived from an EMBL/GenBank/DDBJ whole genome shotgun (WGS) entry which is preliminary data.</text>
</comment>
<evidence type="ECO:0000313" key="3">
    <source>
        <dbReference type="EMBL" id="MBV2127750.1"/>
    </source>
</evidence>
<evidence type="ECO:0000313" key="4">
    <source>
        <dbReference type="Proteomes" id="UP000704611"/>
    </source>
</evidence>
<dbReference type="PANTHER" id="PTHR34220:SF7">
    <property type="entry name" value="SENSOR HISTIDINE KINASE YPDA"/>
    <property type="match status" value="1"/>
</dbReference>
<gene>
    <name evidence="3" type="ORF">KQY15_01400</name>
</gene>
<dbReference type="RefSeq" id="WP_217666606.1">
    <property type="nucleotide sequence ID" value="NZ_JAHRID010000001.1"/>
</dbReference>
<dbReference type="EMBL" id="JAHRID010000001">
    <property type="protein sequence ID" value="MBV2127750.1"/>
    <property type="molecule type" value="Genomic_DNA"/>
</dbReference>
<keyword evidence="1" id="KW-0812">Transmembrane</keyword>
<keyword evidence="3" id="KW-0418">Kinase</keyword>
<accession>A0ABS6MG88</accession>
<dbReference type="PANTHER" id="PTHR34220">
    <property type="entry name" value="SENSOR HISTIDINE KINASE YPDA"/>
    <property type="match status" value="1"/>
</dbReference>
<evidence type="ECO:0000259" key="2">
    <source>
        <dbReference type="Pfam" id="PF06580"/>
    </source>
</evidence>
<dbReference type="Proteomes" id="UP000704611">
    <property type="component" value="Unassembled WGS sequence"/>
</dbReference>
<organism evidence="3 4">
    <name type="scientific">Arsukibacterium indicum</name>
    <dbReference type="NCBI Taxonomy" id="2848612"/>
    <lineage>
        <taxon>Bacteria</taxon>
        <taxon>Pseudomonadati</taxon>
        <taxon>Pseudomonadota</taxon>
        <taxon>Gammaproteobacteria</taxon>
        <taxon>Chromatiales</taxon>
        <taxon>Chromatiaceae</taxon>
        <taxon>Arsukibacterium</taxon>
    </lineage>
</organism>
<keyword evidence="3" id="KW-0808">Transferase</keyword>
<reference evidence="3 4" key="1">
    <citation type="submission" date="2021-06" db="EMBL/GenBank/DDBJ databases">
        <title>Rheinheimera indica sp. nov., isolated from deep-sea sediment.</title>
        <authorList>
            <person name="Wang Z."/>
            <person name="Zhang X.-Y."/>
        </authorList>
    </citation>
    <scope>NUCLEOTIDE SEQUENCE [LARGE SCALE GENOMIC DNA]</scope>
    <source>
        <strain evidence="3 4">SM2107</strain>
    </source>
</reference>
<sequence>MNEHVSYWRQHWQLCWQTHRAYRIGQLVTFVLFLSFYLLYSLPFIQDEQNGLVVIFFIRYLLEAICFVLVSHLLLRPPLRIFYYRGFSLATGIKYVSIMAVAALLLALVSVYISFIPALNPTDMQQIAVINKDSAEGLQMHFSLTTLVVMMWSMHFGLYILWSSFYIGWQMRQSRKALQQEMQQARLQQLTNQLNPHFLFNAFNSIRALIFEDQHKAADTVTQLAELFRVHLQAHLRPTASLQEEWLLCQHFLKIEQVRLEQRLQLEVNIDDDVLQQLLPTLSLLTLLENAVKHGVSPNPAAGKIKLRASRQGSRWQLQICNSVGAASTSQCTGTGLANCRKRLQLMFGDQAHFEAGQSKGLFIVSIELPYAE</sequence>
<feature type="transmembrane region" description="Helical" evidence="1">
    <location>
        <begin position="52"/>
        <end position="75"/>
    </location>
</feature>
<dbReference type="InterPro" id="IPR010559">
    <property type="entry name" value="Sig_transdc_His_kin_internal"/>
</dbReference>